<protein>
    <recommendedName>
        <fullName evidence="4">TVP38/TMEM64 family membrane protein</fullName>
    </recommendedName>
</protein>
<proteinExistence type="predicted"/>
<feature type="transmembrane region" description="Helical" evidence="1">
    <location>
        <begin position="165"/>
        <end position="185"/>
    </location>
</feature>
<evidence type="ECO:0000256" key="1">
    <source>
        <dbReference type="SAM" id="Phobius"/>
    </source>
</evidence>
<keyword evidence="1" id="KW-0812">Transmembrane</keyword>
<gene>
    <name evidence="2" type="ORF">COT03_01315</name>
</gene>
<sequence>MRKFHWKHKNLVLLLLGILVAYFISRNQELKDFLLKIGELDYLGAFLAGALFTSTFTAATGVLILFDLAKDLSAFPLIALAALGAVSVDFLVFTFVKKSIIAEITPIYEELERLGKKNHLKKLLHTKYFAWTLPVLGALIIISPLSDELGVGLMGISNIKPLRFLLISLCSHGLGMFLVVTAARLI</sequence>
<name>A0A2M6YRJ4_9BACT</name>
<dbReference type="Proteomes" id="UP000229502">
    <property type="component" value="Unassembled WGS sequence"/>
</dbReference>
<dbReference type="AlphaFoldDB" id="A0A2M6YRJ4"/>
<feature type="transmembrane region" description="Helical" evidence="1">
    <location>
        <begin position="77"/>
        <end position="96"/>
    </location>
</feature>
<keyword evidence="1" id="KW-1133">Transmembrane helix</keyword>
<evidence type="ECO:0008006" key="4">
    <source>
        <dbReference type="Google" id="ProtNLM"/>
    </source>
</evidence>
<feature type="transmembrane region" description="Helical" evidence="1">
    <location>
        <begin position="43"/>
        <end position="65"/>
    </location>
</feature>
<reference evidence="3" key="1">
    <citation type="submission" date="2017-09" db="EMBL/GenBank/DDBJ databases">
        <title>Depth-based differentiation of microbial function through sediment-hosted aquifers and enrichment of novel symbionts in the deep terrestrial subsurface.</title>
        <authorList>
            <person name="Probst A.J."/>
            <person name="Ladd B."/>
            <person name="Jarett J.K."/>
            <person name="Geller-Mcgrath D.E."/>
            <person name="Sieber C.M.K."/>
            <person name="Emerson J.B."/>
            <person name="Anantharaman K."/>
            <person name="Thomas B.C."/>
            <person name="Malmstrom R."/>
            <person name="Stieglmeier M."/>
            <person name="Klingl A."/>
            <person name="Woyke T."/>
            <person name="Ryan C.M."/>
            <person name="Banfield J.F."/>
        </authorList>
    </citation>
    <scope>NUCLEOTIDE SEQUENCE [LARGE SCALE GENOMIC DNA]</scope>
</reference>
<organism evidence="2 3">
    <name type="scientific">Candidatus Shapirobacteria bacterium CG07_land_8_20_14_0_80_39_18</name>
    <dbReference type="NCBI Taxonomy" id="1974882"/>
    <lineage>
        <taxon>Bacteria</taxon>
        <taxon>Candidatus Shapironibacteriota</taxon>
    </lineage>
</organism>
<comment type="caution">
    <text evidence="2">The sequence shown here is derived from an EMBL/GenBank/DDBJ whole genome shotgun (WGS) entry which is preliminary data.</text>
</comment>
<dbReference type="EMBL" id="PEWZ01000069">
    <property type="protein sequence ID" value="PIU35428.1"/>
    <property type="molecule type" value="Genomic_DNA"/>
</dbReference>
<accession>A0A2M6YRJ4</accession>
<keyword evidence="1" id="KW-0472">Membrane</keyword>
<feature type="transmembrane region" description="Helical" evidence="1">
    <location>
        <begin position="128"/>
        <end position="145"/>
    </location>
</feature>
<evidence type="ECO:0000313" key="3">
    <source>
        <dbReference type="Proteomes" id="UP000229502"/>
    </source>
</evidence>
<evidence type="ECO:0000313" key="2">
    <source>
        <dbReference type="EMBL" id="PIU35428.1"/>
    </source>
</evidence>